<dbReference type="AlphaFoldDB" id="D4Z1F3"/>
<keyword evidence="2" id="KW-1003">Cell membrane</keyword>
<organism evidence="7 8">
    <name type="scientific">Sphingobium indicum (strain DSM 16413 / CCM 7287 / MTCC 6362 / UT26 / NBRC 101211 / UT26S)</name>
    <name type="common">Sphingobium japonicum</name>
    <dbReference type="NCBI Taxonomy" id="452662"/>
    <lineage>
        <taxon>Bacteria</taxon>
        <taxon>Pseudomonadati</taxon>
        <taxon>Pseudomonadota</taxon>
        <taxon>Alphaproteobacteria</taxon>
        <taxon>Sphingomonadales</taxon>
        <taxon>Sphingomonadaceae</taxon>
        <taxon>Sphingobium</taxon>
    </lineage>
</organism>
<dbReference type="STRING" id="452662.SJA_C1-16010"/>
<keyword evidence="8" id="KW-1185">Reference proteome</keyword>
<dbReference type="SMART" id="SM00382">
    <property type="entry name" value="AAA"/>
    <property type="match status" value="1"/>
</dbReference>
<dbReference type="CDD" id="cd03255">
    <property type="entry name" value="ABC_MJ0796_LolCDE_FtsE"/>
    <property type="match status" value="1"/>
</dbReference>
<evidence type="ECO:0000256" key="1">
    <source>
        <dbReference type="ARBA" id="ARBA00022448"/>
    </source>
</evidence>
<dbReference type="GO" id="GO:0098796">
    <property type="term" value="C:membrane protein complex"/>
    <property type="evidence" value="ECO:0007669"/>
    <property type="project" value="UniProtKB-ARBA"/>
</dbReference>
<dbReference type="HOGENOM" id="CLU_000604_1_22_5"/>
<dbReference type="eggNOG" id="COG1136">
    <property type="taxonomic scope" value="Bacteria"/>
</dbReference>
<dbReference type="GO" id="GO:0016887">
    <property type="term" value="F:ATP hydrolysis activity"/>
    <property type="evidence" value="ECO:0007669"/>
    <property type="project" value="InterPro"/>
</dbReference>
<dbReference type="GO" id="GO:0005524">
    <property type="term" value="F:ATP binding"/>
    <property type="evidence" value="ECO:0007669"/>
    <property type="project" value="UniProtKB-KW"/>
</dbReference>
<dbReference type="InterPro" id="IPR003593">
    <property type="entry name" value="AAA+_ATPase"/>
</dbReference>
<feature type="domain" description="ABC transporter" evidence="6">
    <location>
        <begin position="7"/>
        <end position="233"/>
    </location>
</feature>
<dbReference type="Pfam" id="PF00005">
    <property type="entry name" value="ABC_tran"/>
    <property type="match status" value="1"/>
</dbReference>
<evidence type="ECO:0000256" key="4">
    <source>
        <dbReference type="ARBA" id="ARBA00022840"/>
    </source>
</evidence>
<dbReference type="RefSeq" id="WP_013039945.1">
    <property type="nucleotide sequence ID" value="NC_014006.1"/>
</dbReference>
<evidence type="ECO:0000256" key="2">
    <source>
        <dbReference type="ARBA" id="ARBA00022519"/>
    </source>
</evidence>
<dbReference type="InterPro" id="IPR015854">
    <property type="entry name" value="ABC_transpr_LolD-like"/>
</dbReference>
<dbReference type="KEGG" id="sjp:SJA_C1-16010"/>
<dbReference type="PANTHER" id="PTHR24220">
    <property type="entry name" value="IMPORT ATP-BINDING PROTEIN"/>
    <property type="match status" value="1"/>
</dbReference>
<evidence type="ECO:0000256" key="3">
    <source>
        <dbReference type="ARBA" id="ARBA00022741"/>
    </source>
</evidence>
<dbReference type="GO" id="GO:0005886">
    <property type="term" value="C:plasma membrane"/>
    <property type="evidence" value="ECO:0007669"/>
    <property type="project" value="TreeGrafter"/>
</dbReference>
<reference evidence="7 8" key="1">
    <citation type="journal article" date="2010" name="J. Bacteriol.">
        <title>Complete genome sequence of the representative gamma-hexachlorocyclohexane-degrading bacterium Sphingobium japonicum UT26.</title>
        <authorList>
            <person name="Nagata Y."/>
            <person name="Ohtsubo Y."/>
            <person name="Endo R."/>
            <person name="Ichikawa N."/>
            <person name="Ankai A."/>
            <person name="Oguchi A."/>
            <person name="Fukui S."/>
            <person name="Fujita N."/>
            <person name="Tsuda M."/>
        </authorList>
    </citation>
    <scope>NUCLEOTIDE SEQUENCE [LARGE SCALE GENOMIC DNA]</scope>
    <source>
        <strain evidence="8">DSM 16413 / CCM 7287 / MTCC 6362 / UT26 / NBRC 101211 / UT26S</strain>
    </source>
</reference>
<evidence type="ECO:0000256" key="5">
    <source>
        <dbReference type="ARBA" id="ARBA00038388"/>
    </source>
</evidence>
<dbReference type="PANTHER" id="PTHR24220:SF86">
    <property type="entry name" value="ABC TRANSPORTER ABCH.1"/>
    <property type="match status" value="1"/>
</dbReference>
<evidence type="ECO:0000313" key="7">
    <source>
        <dbReference type="EMBL" id="BAI96435.1"/>
    </source>
</evidence>
<dbReference type="PROSITE" id="PS00211">
    <property type="entry name" value="ABC_TRANSPORTER_1"/>
    <property type="match status" value="1"/>
</dbReference>
<dbReference type="EMBL" id="AP010803">
    <property type="protein sequence ID" value="BAI96435.1"/>
    <property type="molecule type" value="Genomic_DNA"/>
</dbReference>
<gene>
    <name evidence="7" type="ordered locus">SJA_C1-16010</name>
</gene>
<dbReference type="InterPro" id="IPR003439">
    <property type="entry name" value="ABC_transporter-like_ATP-bd"/>
</dbReference>
<name>D4Z1F3_SPHIU</name>
<dbReference type="Gene3D" id="3.40.50.300">
    <property type="entry name" value="P-loop containing nucleotide triphosphate hydrolases"/>
    <property type="match status" value="1"/>
</dbReference>
<protein>
    <submittedName>
        <fullName evidence="7">ABC-type transport system ATPase component</fullName>
    </submittedName>
</protein>
<evidence type="ECO:0000313" key="8">
    <source>
        <dbReference type="Proteomes" id="UP000007753"/>
    </source>
</evidence>
<dbReference type="GO" id="GO:0022857">
    <property type="term" value="F:transmembrane transporter activity"/>
    <property type="evidence" value="ECO:0007669"/>
    <property type="project" value="TreeGrafter"/>
</dbReference>
<accession>D4Z1F3</accession>
<comment type="similarity">
    <text evidence="5">Belongs to the ABC transporter superfamily. Macrolide exporter (TC 3.A.1.122) family.</text>
</comment>
<proteinExistence type="inferred from homology"/>
<keyword evidence="2" id="KW-0472">Membrane</keyword>
<evidence type="ECO:0000259" key="6">
    <source>
        <dbReference type="PROSITE" id="PS50893"/>
    </source>
</evidence>
<dbReference type="InterPro" id="IPR017871">
    <property type="entry name" value="ABC_transporter-like_CS"/>
</dbReference>
<dbReference type="GeneID" id="29273211"/>
<keyword evidence="4" id="KW-0067">ATP-binding</keyword>
<dbReference type="FunFam" id="3.40.50.300:FF:000032">
    <property type="entry name" value="Export ABC transporter ATP-binding protein"/>
    <property type="match status" value="1"/>
</dbReference>
<keyword evidence="1" id="KW-0813">Transport</keyword>
<sequence length="233" mass="25414">MAADPIISLRGVTKVYGAGPTAFQALKGIDLDIAQGDFVAVMGPSGSGKSTTMNILGCLDVPTGGEFLFKGRHVETLDRDQRALLRRRYLGFVFQGFNLLSRTTALENVELPLLYRGEDKKTRYEAGMAALDKVGLKDWWDHTPAELSGGQQQRVAIARAIVTQPDVLLADEPTGNLDSERSVEIMELLTDLNRNGGITVLMVTHEPDMAAFARTIVHFKDGLVERVEQGVTA</sequence>
<dbReference type="PROSITE" id="PS50893">
    <property type="entry name" value="ABC_TRANSPORTER_2"/>
    <property type="match status" value="1"/>
</dbReference>
<dbReference type="SUPFAM" id="SSF52540">
    <property type="entry name" value="P-loop containing nucleoside triphosphate hydrolases"/>
    <property type="match status" value="1"/>
</dbReference>
<dbReference type="InterPro" id="IPR027417">
    <property type="entry name" value="P-loop_NTPase"/>
</dbReference>
<keyword evidence="3" id="KW-0547">Nucleotide-binding</keyword>
<dbReference type="InterPro" id="IPR017911">
    <property type="entry name" value="MacB-like_ATP-bd"/>
</dbReference>
<keyword evidence="2" id="KW-0997">Cell inner membrane</keyword>
<dbReference type="Proteomes" id="UP000007753">
    <property type="component" value="Chromosome 1"/>
</dbReference>